<dbReference type="CDD" id="cd00430">
    <property type="entry name" value="PLPDE_III_AR"/>
    <property type="match status" value="1"/>
</dbReference>
<dbReference type="HAMAP" id="MF_01201">
    <property type="entry name" value="Ala_racemase"/>
    <property type="match status" value="1"/>
</dbReference>
<dbReference type="PRINTS" id="PR00992">
    <property type="entry name" value="ALARACEMASE"/>
</dbReference>
<comment type="catalytic activity">
    <reaction evidence="4">
        <text>L-alanine = D-alanine</text>
        <dbReference type="Rhea" id="RHEA:20249"/>
        <dbReference type="ChEBI" id="CHEBI:57416"/>
        <dbReference type="ChEBI" id="CHEBI:57972"/>
        <dbReference type="EC" id="5.1.1.1"/>
    </reaction>
</comment>
<dbReference type="InterPro" id="IPR001608">
    <property type="entry name" value="Ala_racemase_N"/>
</dbReference>
<dbReference type="InterPro" id="IPR029066">
    <property type="entry name" value="PLP-binding_barrel"/>
</dbReference>
<organism evidence="6 7">
    <name type="scientific">Robiginitalea aurantiaca</name>
    <dbReference type="NCBI Taxonomy" id="3056915"/>
    <lineage>
        <taxon>Bacteria</taxon>
        <taxon>Pseudomonadati</taxon>
        <taxon>Bacteroidota</taxon>
        <taxon>Flavobacteriia</taxon>
        <taxon>Flavobacteriales</taxon>
        <taxon>Flavobacteriaceae</taxon>
        <taxon>Robiginitalea</taxon>
    </lineage>
</organism>
<protein>
    <recommendedName>
        <fullName evidence="4">Alanine racemase</fullName>
        <ecNumber evidence="4">5.1.1.1</ecNumber>
    </recommendedName>
</protein>
<feature type="binding site" evidence="4">
    <location>
        <position position="313"/>
    </location>
    <ligand>
        <name>substrate</name>
    </ligand>
</feature>
<evidence type="ECO:0000256" key="4">
    <source>
        <dbReference type="HAMAP-Rule" id="MF_01201"/>
    </source>
</evidence>
<proteinExistence type="inferred from homology"/>
<feature type="domain" description="Alanine racemase C-terminal" evidence="5">
    <location>
        <begin position="243"/>
        <end position="367"/>
    </location>
</feature>
<sequence length="369" mass="41115">MQKTPETILEIDLNALEHNYQVLRSRILPKTRMLGVVKAFAYGSDSVAIAQKLEGLGVDYLGVAYGSEGVHLRKVGIRVPILVLHPQPNGMEGLIEACLEPSLYSPRILQEFIRIATDQKQQAYPVHLKFNTGLNRLGFWETDLEWIGRQLNATDAIEIRSLFSHLAASDDLGERDFTLGQIQKFGAIVNQWDKHFEVRPFKHLLNTSGVFNYPQAQWDMVRTGIGLYGYSNDPESDPLLRPVSKLRTKISQIHKIEPGEWVGYNKGYQAPDYRITATLPIGHADGIGRQYGQGKGVVYIAGMPAPIIGNVCMDMTMVDITGITCKEGDEVVFFGDRFSAEHLASRADTISYELLTGISQRVPRVITGA</sequence>
<dbReference type="Gene3D" id="3.20.20.10">
    <property type="entry name" value="Alanine racemase"/>
    <property type="match status" value="1"/>
</dbReference>
<dbReference type="PANTHER" id="PTHR30511">
    <property type="entry name" value="ALANINE RACEMASE"/>
    <property type="match status" value="1"/>
</dbReference>
<evidence type="ECO:0000256" key="3">
    <source>
        <dbReference type="ARBA" id="ARBA00023235"/>
    </source>
</evidence>
<dbReference type="PANTHER" id="PTHR30511:SF0">
    <property type="entry name" value="ALANINE RACEMASE, CATABOLIC-RELATED"/>
    <property type="match status" value="1"/>
</dbReference>
<dbReference type="SMART" id="SM01005">
    <property type="entry name" value="Ala_racemase_C"/>
    <property type="match status" value="1"/>
</dbReference>
<reference evidence="6" key="1">
    <citation type="submission" date="2023-06" db="EMBL/GenBank/DDBJ databases">
        <title>Robiginitalea aurantiacus sp. nov. and Algoriphagus sediminis sp. nov., isolated from coastal sediment.</title>
        <authorList>
            <person name="Zhou Z.Y."/>
            <person name="An J."/>
            <person name="Jia Y.W."/>
            <person name="Du Z.J."/>
        </authorList>
    </citation>
    <scope>NUCLEOTIDE SEQUENCE</scope>
    <source>
        <strain evidence="6">M39</strain>
    </source>
</reference>
<evidence type="ECO:0000313" key="6">
    <source>
        <dbReference type="EMBL" id="MDM9631199.1"/>
    </source>
</evidence>
<dbReference type="Pfam" id="PF00842">
    <property type="entry name" value="Ala_racemase_C"/>
    <property type="match status" value="1"/>
</dbReference>
<dbReference type="Pfam" id="PF01168">
    <property type="entry name" value="Ala_racemase_N"/>
    <property type="match status" value="1"/>
</dbReference>
<accession>A0ABT7WE47</accession>
<keyword evidence="3 4" id="KW-0413">Isomerase</keyword>
<gene>
    <name evidence="6" type="primary">alr</name>
    <name evidence="6" type="ORF">QU605_06945</name>
</gene>
<dbReference type="SUPFAM" id="SSF51419">
    <property type="entry name" value="PLP-binding barrel"/>
    <property type="match status" value="1"/>
</dbReference>
<dbReference type="InterPro" id="IPR000821">
    <property type="entry name" value="Ala_racemase"/>
</dbReference>
<dbReference type="Proteomes" id="UP001174839">
    <property type="component" value="Unassembled WGS sequence"/>
</dbReference>
<comment type="similarity">
    <text evidence="4">Belongs to the alanine racemase family.</text>
</comment>
<dbReference type="NCBIfam" id="TIGR00492">
    <property type="entry name" value="alr"/>
    <property type="match status" value="1"/>
</dbReference>
<feature type="active site" description="Proton acceptor; specific for L-alanine" evidence="4">
    <location>
        <position position="264"/>
    </location>
</feature>
<dbReference type="GO" id="GO:0008784">
    <property type="term" value="F:alanine racemase activity"/>
    <property type="evidence" value="ECO:0007669"/>
    <property type="project" value="UniProtKB-EC"/>
</dbReference>
<comment type="cofactor">
    <cofactor evidence="1 4">
        <name>pyridoxal 5'-phosphate</name>
        <dbReference type="ChEBI" id="CHEBI:597326"/>
    </cofactor>
</comment>
<comment type="pathway">
    <text evidence="4">Amino-acid biosynthesis; D-alanine biosynthesis; D-alanine from L-alanine: step 1/1.</text>
</comment>
<comment type="caution">
    <text evidence="6">The sequence shown here is derived from an EMBL/GenBank/DDBJ whole genome shotgun (WGS) entry which is preliminary data.</text>
</comment>
<evidence type="ECO:0000256" key="1">
    <source>
        <dbReference type="ARBA" id="ARBA00001933"/>
    </source>
</evidence>
<dbReference type="SUPFAM" id="SSF50621">
    <property type="entry name" value="Alanine racemase C-terminal domain-like"/>
    <property type="match status" value="1"/>
</dbReference>
<keyword evidence="2 4" id="KW-0663">Pyridoxal phosphate</keyword>
<dbReference type="EMBL" id="JAUDUY010000003">
    <property type="protein sequence ID" value="MDM9631199.1"/>
    <property type="molecule type" value="Genomic_DNA"/>
</dbReference>
<dbReference type="Gene3D" id="2.40.37.10">
    <property type="entry name" value="Lyase, Ornithine Decarboxylase, Chain A, domain 1"/>
    <property type="match status" value="1"/>
</dbReference>
<dbReference type="InterPro" id="IPR009006">
    <property type="entry name" value="Ala_racemase/Decarboxylase_C"/>
</dbReference>
<feature type="active site" description="Proton acceptor; specific for D-alanine" evidence="4">
    <location>
        <position position="38"/>
    </location>
</feature>
<evidence type="ECO:0000313" key="7">
    <source>
        <dbReference type="Proteomes" id="UP001174839"/>
    </source>
</evidence>
<dbReference type="EC" id="5.1.1.1" evidence="4"/>
<comment type="function">
    <text evidence="4">Catalyzes the interconversion of L-alanine and D-alanine. May also act on other amino acids.</text>
</comment>
<name>A0ABT7WE47_9FLAO</name>
<feature type="modified residue" description="N6-(pyridoxal phosphate)lysine" evidence="4">
    <location>
        <position position="38"/>
    </location>
</feature>
<evidence type="ECO:0000259" key="5">
    <source>
        <dbReference type="SMART" id="SM01005"/>
    </source>
</evidence>
<feature type="binding site" evidence="4">
    <location>
        <position position="136"/>
    </location>
    <ligand>
        <name>substrate</name>
    </ligand>
</feature>
<dbReference type="RefSeq" id="WP_289724563.1">
    <property type="nucleotide sequence ID" value="NZ_JAUDUY010000003.1"/>
</dbReference>
<dbReference type="InterPro" id="IPR011079">
    <property type="entry name" value="Ala_racemase_C"/>
</dbReference>
<keyword evidence="7" id="KW-1185">Reference proteome</keyword>
<evidence type="ECO:0000256" key="2">
    <source>
        <dbReference type="ARBA" id="ARBA00022898"/>
    </source>
</evidence>